<organism evidence="12 13">
    <name type="scientific">Haloplasma contractile SSD-17B</name>
    <dbReference type="NCBI Taxonomy" id="1033810"/>
    <lineage>
        <taxon>Bacteria</taxon>
        <taxon>Bacillati</taxon>
        <taxon>Mycoplasmatota</taxon>
        <taxon>Mollicutes</taxon>
        <taxon>Haloplasmatales</taxon>
        <taxon>Haloplasmataceae</taxon>
        <taxon>Haloplasma</taxon>
    </lineage>
</organism>
<keyword evidence="12" id="KW-0449">Lipoprotein</keyword>
<accession>F7PSC0</accession>
<dbReference type="PROSITE" id="PS50893">
    <property type="entry name" value="ABC_TRANSPORTER_2"/>
    <property type="match status" value="1"/>
</dbReference>
<keyword evidence="3" id="KW-1003">Cell membrane</keyword>
<dbReference type="eggNOG" id="COG1136">
    <property type="taxonomic scope" value="Bacteria"/>
</dbReference>
<evidence type="ECO:0000256" key="2">
    <source>
        <dbReference type="ARBA" id="ARBA00022448"/>
    </source>
</evidence>
<dbReference type="FunFam" id="3.40.50.300:FF:000032">
    <property type="entry name" value="Export ABC transporter ATP-binding protein"/>
    <property type="match status" value="1"/>
</dbReference>
<dbReference type="RefSeq" id="WP_008824729.1">
    <property type="nucleotide sequence ID" value="NZ_AFNU02000018.1"/>
</dbReference>
<dbReference type="STRING" id="1033810.HLPCO_002928"/>
<keyword evidence="12" id="KW-0378">Hydrolase</keyword>
<dbReference type="PROSITE" id="PS00211">
    <property type="entry name" value="ABC_TRANSPORTER_1"/>
    <property type="match status" value="1"/>
</dbReference>
<dbReference type="InParanoid" id="F7PSC0"/>
<comment type="subcellular location">
    <subcellularLocation>
        <location evidence="1">Cell inner membrane</location>
        <topology evidence="1">Multi-pass membrane protein</topology>
    </subcellularLocation>
</comment>
<dbReference type="GO" id="GO:0005886">
    <property type="term" value="C:plasma membrane"/>
    <property type="evidence" value="ECO:0007669"/>
    <property type="project" value="UniProtKB-SubCell"/>
</dbReference>
<dbReference type="GO" id="GO:0005524">
    <property type="term" value="F:ATP binding"/>
    <property type="evidence" value="ECO:0007669"/>
    <property type="project" value="UniProtKB-KW"/>
</dbReference>
<keyword evidence="8 10" id="KW-0472">Membrane</keyword>
<feature type="transmembrane region" description="Helical" evidence="10">
    <location>
        <begin position="633"/>
        <end position="658"/>
    </location>
</feature>
<feature type="transmembrane region" description="Helical" evidence="10">
    <location>
        <begin position="679"/>
        <end position="703"/>
    </location>
</feature>
<evidence type="ECO:0000313" key="13">
    <source>
        <dbReference type="Proteomes" id="UP000005707"/>
    </source>
</evidence>
<keyword evidence="2" id="KW-0813">Transport</keyword>
<dbReference type="PANTHER" id="PTHR42798:SF6">
    <property type="entry name" value="CELL DIVISION ATP-BINDING PROTEIN FTSE"/>
    <property type="match status" value="1"/>
</dbReference>
<keyword evidence="7 10" id="KW-1133">Transmembrane helix</keyword>
<dbReference type="InterPro" id="IPR027417">
    <property type="entry name" value="P-loop_NTPase"/>
</dbReference>
<gene>
    <name evidence="12" type="ORF">HLPCO_002928</name>
</gene>
<dbReference type="Pfam" id="PF00005">
    <property type="entry name" value="ABC_tran"/>
    <property type="match status" value="1"/>
</dbReference>
<dbReference type="AlphaFoldDB" id="F7PSC0"/>
<dbReference type="SUPFAM" id="SSF52540">
    <property type="entry name" value="P-loop containing nucleoside triphosphate hydrolases"/>
    <property type="match status" value="1"/>
</dbReference>
<keyword evidence="6 12" id="KW-0067">ATP-binding</keyword>
<evidence type="ECO:0000256" key="4">
    <source>
        <dbReference type="ARBA" id="ARBA00022692"/>
    </source>
</evidence>
<dbReference type="Proteomes" id="UP000005707">
    <property type="component" value="Unassembled WGS sequence"/>
</dbReference>
<protein>
    <submittedName>
        <fullName evidence="12">Lipoprotein-releasing system ATP-binding protein</fullName>
        <ecNumber evidence="12">3.6.3.-</ecNumber>
    </submittedName>
</protein>
<evidence type="ECO:0000256" key="5">
    <source>
        <dbReference type="ARBA" id="ARBA00022741"/>
    </source>
</evidence>
<keyword evidence="13" id="KW-1185">Reference proteome</keyword>
<evidence type="ECO:0000256" key="9">
    <source>
        <dbReference type="ARBA" id="ARBA00038388"/>
    </source>
</evidence>
<evidence type="ECO:0000256" key="6">
    <source>
        <dbReference type="ARBA" id="ARBA00022840"/>
    </source>
</evidence>
<dbReference type="EC" id="3.6.3.-" evidence="12"/>
<feature type="transmembrane region" description="Helical" evidence="10">
    <location>
        <begin position="723"/>
        <end position="745"/>
    </location>
</feature>
<comment type="similarity">
    <text evidence="9">Belongs to the ABC transporter superfamily. Macrolide exporter (TC 3.A.1.122) family.</text>
</comment>
<evidence type="ECO:0000256" key="10">
    <source>
        <dbReference type="SAM" id="Phobius"/>
    </source>
</evidence>
<dbReference type="InterPro" id="IPR003838">
    <property type="entry name" value="ABC3_permease_C"/>
</dbReference>
<keyword evidence="4 10" id="KW-0812">Transmembrane</keyword>
<dbReference type="InterPro" id="IPR017871">
    <property type="entry name" value="ABC_transporter-like_CS"/>
</dbReference>
<dbReference type="CDD" id="cd03255">
    <property type="entry name" value="ABC_MJ0796_LolCDE_FtsE"/>
    <property type="match status" value="1"/>
</dbReference>
<evidence type="ECO:0000313" key="12">
    <source>
        <dbReference type="EMBL" id="ERJ11037.1"/>
    </source>
</evidence>
<comment type="caution">
    <text evidence="12">The sequence shown here is derived from an EMBL/GenBank/DDBJ whole genome shotgun (WGS) entry which is preliminary data.</text>
</comment>
<dbReference type="GO" id="GO:0098796">
    <property type="term" value="C:membrane protein complex"/>
    <property type="evidence" value="ECO:0007669"/>
    <property type="project" value="UniProtKB-ARBA"/>
</dbReference>
<dbReference type="InterPro" id="IPR017911">
    <property type="entry name" value="MacB-like_ATP-bd"/>
</dbReference>
<dbReference type="PANTHER" id="PTHR42798">
    <property type="entry name" value="LIPOPROTEIN-RELEASING SYSTEM ATP-BINDING PROTEIN LOLD"/>
    <property type="match status" value="1"/>
</dbReference>
<name>F7PSC0_9MOLU</name>
<evidence type="ECO:0000259" key="11">
    <source>
        <dbReference type="PROSITE" id="PS50893"/>
    </source>
</evidence>
<keyword evidence="5" id="KW-0547">Nucleotide-binding</keyword>
<evidence type="ECO:0000256" key="7">
    <source>
        <dbReference type="ARBA" id="ARBA00022989"/>
    </source>
</evidence>
<dbReference type="GO" id="GO:0016887">
    <property type="term" value="F:ATP hydrolysis activity"/>
    <property type="evidence" value="ECO:0007669"/>
    <property type="project" value="InterPro"/>
</dbReference>
<dbReference type="Gene3D" id="3.40.50.300">
    <property type="entry name" value="P-loop containing nucleotide triphosphate hydrolases"/>
    <property type="match status" value="1"/>
</dbReference>
<proteinExistence type="inferred from homology"/>
<dbReference type="eggNOG" id="COG0577">
    <property type="taxonomic scope" value="Bacteria"/>
</dbReference>
<reference evidence="12 13" key="2">
    <citation type="journal article" date="2013" name="PLoS ONE">
        <title>INDIGO - INtegrated Data Warehouse of MIcrobial GenOmes with Examples from the Red Sea Extremophiles.</title>
        <authorList>
            <person name="Alam I."/>
            <person name="Antunes A."/>
            <person name="Kamau A.A."/>
            <person name="Ba Alawi W."/>
            <person name="Kalkatawi M."/>
            <person name="Stingl U."/>
            <person name="Bajic V.B."/>
        </authorList>
    </citation>
    <scope>NUCLEOTIDE SEQUENCE [LARGE SCALE GENOMIC DNA]</scope>
    <source>
        <strain evidence="12 13">SSD-17B</strain>
    </source>
</reference>
<evidence type="ECO:0000256" key="1">
    <source>
        <dbReference type="ARBA" id="ARBA00004429"/>
    </source>
</evidence>
<dbReference type="EMBL" id="AFNU02000018">
    <property type="protein sequence ID" value="ERJ11037.1"/>
    <property type="molecule type" value="Genomic_DNA"/>
</dbReference>
<evidence type="ECO:0000256" key="8">
    <source>
        <dbReference type="ARBA" id="ARBA00023136"/>
    </source>
</evidence>
<dbReference type="OrthoDB" id="2079174at2"/>
<dbReference type="InterPro" id="IPR003439">
    <property type="entry name" value="ABC_transporter-like_ATP-bd"/>
</dbReference>
<dbReference type="GO" id="GO:0022857">
    <property type="term" value="F:transmembrane transporter activity"/>
    <property type="evidence" value="ECO:0007669"/>
    <property type="project" value="UniProtKB-ARBA"/>
</dbReference>
<dbReference type="InterPro" id="IPR003593">
    <property type="entry name" value="AAA+_ATPase"/>
</dbReference>
<dbReference type="Pfam" id="PF02687">
    <property type="entry name" value="FtsX"/>
    <property type="match status" value="1"/>
</dbReference>
<sequence length="762" mass="84813">MLKLKNITKVYKTGTFEQSALKGINLEFRTGEFVAILGTSGSGKTTTLNIIGGLDQYTEGDLEINGNSTKNFNESDWDAYRNHSVGFIFQSYNLINHISVFDNVELGMTLSGISKVQRKEKALAVLNRVGLSDHIHKKPNELSGGQKQRVAIARALVNNPDIILADEPTGALDSKTSKEIMELITEISKDKLVIMVTHDSQTARDYANRIVELKDGLVIKDSNPVNEVKQTRGYHPKKTAMSFLMALKLSFNNLKTKLTRTMITALAGSIGIIGVSLVLSISNGMNEEIANLESEQLADMPILITEKPTTLPVTQRPIQNDNEEEEIEVEEGIIVPYDPTLNNVLHKNTITKEYIEYIESLDETLYDSIRYQLALQMKLILKKDNSALIPVAPETWSELPDNSELIDEQYEMVYGQMPENANQLLLVIDEYNQLNQNLLSMLGFSLEDEITYESLIGTELVIAKNDNYYVHKQVTGVYEKTANLEVAYDNGFKTEIVGIARPKKNDERDEVNQLSRILSSGLWYTPDLTARVLENTVNSQIAIDQLNVDYNVLTGLPFTEYQTKEDVLKTIGANTTPAGIAIYAEDFDSKTEIKDYLELWNADLSEDQQIVYTDYAEDISSVMTTMISLIQSVLVAFAAISLVVSSIMIGIITYVSVLERTKEIGVLRSLGARKKDISRVFNAETIIVGFFAGTLGIGLTYLLTFPVNIILGRMMEFDNIARMSMSESILLIGVSVLLTLISGLIPSGIASRKNPVEALRTE</sequence>
<dbReference type="SMART" id="SM00382">
    <property type="entry name" value="AAA"/>
    <property type="match status" value="1"/>
</dbReference>
<reference evidence="12 13" key="1">
    <citation type="journal article" date="2011" name="J. Bacteriol.">
        <title>Genome sequence of Haloplasma contractile, an unusual contractile bacterium from a deep-sea anoxic brine lake.</title>
        <authorList>
            <person name="Antunes A."/>
            <person name="Alam I."/>
            <person name="El Dorry H."/>
            <person name="Siam R."/>
            <person name="Robertson A."/>
            <person name="Bajic V.B."/>
            <person name="Stingl U."/>
        </authorList>
    </citation>
    <scope>NUCLEOTIDE SEQUENCE [LARGE SCALE GENOMIC DNA]</scope>
    <source>
        <strain evidence="12 13">SSD-17B</strain>
    </source>
</reference>
<evidence type="ECO:0000256" key="3">
    <source>
        <dbReference type="ARBA" id="ARBA00022475"/>
    </source>
</evidence>
<feature type="domain" description="ABC transporter" evidence="11">
    <location>
        <begin position="2"/>
        <end position="240"/>
    </location>
</feature>